<sequence>MAVEPWTGRTACALQKAMRLSNELFAERLGIGVRTVAGWHQKPSLTPKSEMQQLLDTAYEQASAAVRARFAEVVGEQPSAPAEPALDSAAAEQARAAAEQRLSADPHLGAALEWLDEHAGWEPGISRRKVAARLATVDAQALRDRGVLRGKVSQRQVTQALTDYYGTDLAGHGLYSARYGESGQALTSILTRPEWLDLGSHLRTEADRLKLGQGATDAPTRLDGHATDAAVRRLAETLELGTRLVNMPLYRLRTLDIERPNLGGTLGIAPFVHYALTMDLLEGELLDALASGAPTTPGQLPLRDQYLPDLAAVTALDDRLCAGGALALCAIARPSGWHGPADYVLLVQQRSGNVLNANRQLAVIPKGFHQPVTDLRADTPVGATLLREMEEELFGRDDIDNTIGDQRSADPMHPSRLSEPMQWLMTRPFGQRLWLECTGFGLNLVSGNYEFASLIVIQDEEFWDRYGGQIEANWESSNLRRYSTLDPELLTELLDDVTWSNEGLFAILQGIRTLAEIGGQRVNLPSVEWELK</sequence>
<gene>
    <name evidence="2" type="ORF">ORV05_26560</name>
</gene>
<reference evidence="2" key="1">
    <citation type="submission" date="2022-11" db="EMBL/GenBank/DDBJ databases">
        <authorList>
            <person name="Mo P."/>
        </authorList>
    </citation>
    <scope>NUCLEOTIDE SEQUENCE</scope>
    <source>
        <strain evidence="2">HUAS 11-8</strain>
    </source>
</reference>
<accession>A0ABY7AWV1</accession>
<feature type="region of interest" description="Disordered" evidence="1">
    <location>
        <begin position="78"/>
        <end position="98"/>
    </location>
</feature>
<name>A0ABY7AWV1_9PSEU</name>
<organism evidence="2 3">
    <name type="scientific">Amycolatopsis cynarae</name>
    <dbReference type="NCBI Taxonomy" id="2995223"/>
    <lineage>
        <taxon>Bacteria</taxon>
        <taxon>Bacillati</taxon>
        <taxon>Actinomycetota</taxon>
        <taxon>Actinomycetes</taxon>
        <taxon>Pseudonocardiales</taxon>
        <taxon>Pseudonocardiaceae</taxon>
        <taxon>Amycolatopsis</taxon>
    </lineage>
</organism>
<dbReference type="RefSeq" id="WP_268754722.1">
    <property type="nucleotide sequence ID" value="NZ_CP113836.1"/>
</dbReference>
<dbReference type="EMBL" id="CP113836">
    <property type="protein sequence ID" value="WAL64502.1"/>
    <property type="molecule type" value="Genomic_DNA"/>
</dbReference>
<evidence type="ECO:0000313" key="2">
    <source>
        <dbReference type="EMBL" id="WAL64502.1"/>
    </source>
</evidence>
<protein>
    <submittedName>
        <fullName evidence="2">Transcriptional regulator</fullName>
    </submittedName>
</protein>
<evidence type="ECO:0000256" key="1">
    <source>
        <dbReference type="SAM" id="MobiDB-lite"/>
    </source>
</evidence>
<evidence type="ECO:0000313" key="3">
    <source>
        <dbReference type="Proteomes" id="UP001163203"/>
    </source>
</evidence>
<proteinExistence type="predicted"/>
<dbReference type="Proteomes" id="UP001163203">
    <property type="component" value="Chromosome"/>
</dbReference>
<keyword evidence="3" id="KW-1185">Reference proteome</keyword>